<dbReference type="GO" id="GO:0003677">
    <property type="term" value="F:DNA binding"/>
    <property type="evidence" value="ECO:0007669"/>
    <property type="project" value="UniProtKB-KW"/>
</dbReference>
<evidence type="ECO:0000313" key="2">
    <source>
        <dbReference type="Proteomes" id="UP001237448"/>
    </source>
</evidence>
<organism evidence="1 2">
    <name type="scientific">Labrys monachus</name>
    <dbReference type="NCBI Taxonomy" id="217067"/>
    <lineage>
        <taxon>Bacteria</taxon>
        <taxon>Pseudomonadati</taxon>
        <taxon>Pseudomonadota</taxon>
        <taxon>Alphaproteobacteria</taxon>
        <taxon>Hyphomicrobiales</taxon>
        <taxon>Xanthobacteraceae</taxon>
        <taxon>Labrys</taxon>
    </lineage>
</organism>
<comment type="caution">
    <text evidence="1">The sequence shown here is derived from an EMBL/GenBank/DDBJ whole genome shotgun (WGS) entry which is preliminary data.</text>
</comment>
<reference evidence="1 2" key="1">
    <citation type="submission" date="2023-07" db="EMBL/GenBank/DDBJ databases">
        <title>Genomic Encyclopedia of Type Strains, Phase IV (KMG-IV): sequencing the most valuable type-strain genomes for metagenomic binning, comparative biology and taxonomic classification.</title>
        <authorList>
            <person name="Goeker M."/>
        </authorList>
    </citation>
    <scope>NUCLEOTIDE SEQUENCE [LARGE SCALE GENOMIC DNA]</scope>
    <source>
        <strain evidence="1 2">DSM 5896</strain>
    </source>
</reference>
<gene>
    <name evidence="1" type="ORF">J3R73_000598</name>
</gene>
<proteinExistence type="predicted"/>
<keyword evidence="2" id="KW-1185">Reference proteome</keyword>
<accession>A0ABU0F864</accession>
<dbReference type="EMBL" id="JAUSVK010000001">
    <property type="protein sequence ID" value="MDQ0390806.1"/>
    <property type="molecule type" value="Genomic_DNA"/>
</dbReference>
<evidence type="ECO:0000313" key="1">
    <source>
        <dbReference type="EMBL" id="MDQ0390806.1"/>
    </source>
</evidence>
<sequence length="84" mass="9075">MTILDGGEGGMGRSSAMGAAEFRSTLAGIGLSEHHAARFLKVDEPTLRRWIAGREDVPPPLACRLRLMICPDIPPDMEWADGEA</sequence>
<protein>
    <submittedName>
        <fullName evidence="1">DNA-binding transcriptional regulator YdaS (Cro superfamily)</fullName>
    </submittedName>
</protein>
<name>A0ABU0F864_9HYPH</name>
<keyword evidence="1" id="KW-0238">DNA-binding</keyword>
<dbReference type="RefSeq" id="WP_307422239.1">
    <property type="nucleotide sequence ID" value="NZ_JAUSVK010000001.1"/>
</dbReference>
<dbReference type="Proteomes" id="UP001237448">
    <property type="component" value="Unassembled WGS sequence"/>
</dbReference>